<name>A0ABQ5SRU2_9ACTN</name>
<reference evidence="1" key="1">
    <citation type="journal article" date="2014" name="Int. J. Syst. Evol. Microbiol.">
        <title>Complete genome of a new Firmicutes species belonging to the dominant human colonic microbiota ('Ruminococcus bicirculans') reveals two chromosomes and a selective capacity to utilize plant glucans.</title>
        <authorList>
            <consortium name="NISC Comparative Sequencing Program"/>
            <person name="Wegmann U."/>
            <person name="Louis P."/>
            <person name="Goesmann A."/>
            <person name="Henrissat B."/>
            <person name="Duncan S.H."/>
            <person name="Flint H.J."/>
        </authorList>
    </citation>
    <scope>NUCLEOTIDE SEQUENCE</scope>
    <source>
        <strain evidence="1">VKM Ac-1246</strain>
    </source>
</reference>
<comment type="caution">
    <text evidence="1">The sequence shown here is derived from an EMBL/GenBank/DDBJ whole genome shotgun (WGS) entry which is preliminary data.</text>
</comment>
<evidence type="ECO:0000313" key="1">
    <source>
        <dbReference type="EMBL" id="GLJ66516.1"/>
    </source>
</evidence>
<dbReference type="RefSeq" id="WP_189119303.1">
    <property type="nucleotide sequence ID" value="NZ_BMRK01000011.1"/>
</dbReference>
<accession>A0ABQ5SRU2</accession>
<gene>
    <name evidence="1" type="ORF">GCM10017579_05520</name>
</gene>
<dbReference type="Proteomes" id="UP001142292">
    <property type="component" value="Unassembled WGS sequence"/>
</dbReference>
<protein>
    <submittedName>
        <fullName evidence="1">Uncharacterized protein</fullName>
    </submittedName>
</protein>
<organism evidence="1 2">
    <name type="scientific">Nocardioides luteus</name>
    <dbReference type="NCBI Taxonomy" id="1844"/>
    <lineage>
        <taxon>Bacteria</taxon>
        <taxon>Bacillati</taxon>
        <taxon>Actinomycetota</taxon>
        <taxon>Actinomycetes</taxon>
        <taxon>Propionibacteriales</taxon>
        <taxon>Nocardioidaceae</taxon>
        <taxon>Nocardioides</taxon>
    </lineage>
</organism>
<sequence>MTYGSKSAIAEEPRVPVTCNAPDCTATVHVRERQAESLRAVFRCTGCARYRVTAKYITAPVLGAGGIVGRQGSLTIGFHKGTLLPPEVDPATAARLLADGFVETIEVNA</sequence>
<dbReference type="EMBL" id="BSEL01000001">
    <property type="protein sequence ID" value="GLJ66516.1"/>
    <property type="molecule type" value="Genomic_DNA"/>
</dbReference>
<proteinExistence type="predicted"/>
<reference evidence="1" key="2">
    <citation type="submission" date="2023-01" db="EMBL/GenBank/DDBJ databases">
        <authorList>
            <person name="Sun Q."/>
            <person name="Evtushenko L."/>
        </authorList>
    </citation>
    <scope>NUCLEOTIDE SEQUENCE</scope>
    <source>
        <strain evidence="1">VKM Ac-1246</strain>
    </source>
</reference>
<evidence type="ECO:0000313" key="2">
    <source>
        <dbReference type="Proteomes" id="UP001142292"/>
    </source>
</evidence>
<keyword evidence="2" id="KW-1185">Reference proteome</keyword>